<keyword evidence="3" id="KW-1003">Cell membrane</keyword>
<feature type="transmembrane region" description="Helical" evidence="7">
    <location>
        <begin position="232"/>
        <end position="254"/>
    </location>
</feature>
<evidence type="ECO:0000256" key="4">
    <source>
        <dbReference type="ARBA" id="ARBA00022692"/>
    </source>
</evidence>
<feature type="domain" description="Major facilitator superfamily (MFS) profile" evidence="8">
    <location>
        <begin position="206"/>
        <end position="396"/>
    </location>
</feature>
<feature type="transmembrane region" description="Helical" evidence="7">
    <location>
        <begin position="136"/>
        <end position="158"/>
    </location>
</feature>
<dbReference type="Gene3D" id="1.20.1250.20">
    <property type="entry name" value="MFS general substrate transporter like domains"/>
    <property type="match status" value="2"/>
</dbReference>
<organism evidence="9 10">
    <name type="scientific">Halosimplex rubrum</name>
    <dbReference type="NCBI Taxonomy" id="869889"/>
    <lineage>
        <taxon>Archaea</taxon>
        <taxon>Methanobacteriati</taxon>
        <taxon>Methanobacteriota</taxon>
        <taxon>Stenosarchaea group</taxon>
        <taxon>Halobacteria</taxon>
        <taxon>Halobacteriales</taxon>
        <taxon>Haloarculaceae</taxon>
        <taxon>Halosimplex</taxon>
    </lineage>
</organism>
<name>A0A7D5TLG5_9EURY</name>
<dbReference type="PROSITE" id="PS50850">
    <property type="entry name" value="MFS"/>
    <property type="match status" value="1"/>
</dbReference>
<dbReference type="RefSeq" id="WP_179911418.1">
    <property type="nucleotide sequence ID" value="NZ_CP058910.1"/>
</dbReference>
<dbReference type="AlphaFoldDB" id="A0A7D5TLG5"/>
<dbReference type="PANTHER" id="PTHR23517">
    <property type="entry name" value="RESISTANCE PROTEIN MDTM, PUTATIVE-RELATED-RELATED"/>
    <property type="match status" value="1"/>
</dbReference>
<evidence type="ECO:0000313" key="9">
    <source>
        <dbReference type="EMBL" id="QLH77492.1"/>
    </source>
</evidence>
<keyword evidence="6 7" id="KW-0472">Membrane</keyword>
<comment type="subcellular location">
    <subcellularLocation>
        <location evidence="1">Cell membrane</location>
        <topology evidence="1">Multi-pass membrane protein</topology>
    </subcellularLocation>
</comment>
<dbReference type="GO" id="GO:0005886">
    <property type="term" value="C:plasma membrane"/>
    <property type="evidence" value="ECO:0007669"/>
    <property type="project" value="UniProtKB-SubCell"/>
</dbReference>
<accession>A0A7D5TLG5</accession>
<evidence type="ECO:0000256" key="5">
    <source>
        <dbReference type="ARBA" id="ARBA00022989"/>
    </source>
</evidence>
<keyword evidence="10" id="KW-1185">Reference proteome</keyword>
<evidence type="ECO:0000256" key="6">
    <source>
        <dbReference type="ARBA" id="ARBA00023136"/>
    </source>
</evidence>
<dbReference type="GO" id="GO:0022857">
    <property type="term" value="F:transmembrane transporter activity"/>
    <property type="evidence" value="ECO:0007669"/>
    <property type="project" value="InterPro"/>
</dbReference>
<evidence type="ECO:0000259" key="8">
    <source>
        <dbReference type="PROSITE" id="PS50850"/>
    </source>
</evidence>
<dbReference type="InterPro" id="IPR036259">
    <property type="entry name" value="MFS_trans_sf"/>
</dbReference>
<feature type="transmembrane region" description="Helical" evidence="7">
    <location>
        <begin position="275"/>
        <end position="296"/>
    </location>
</feature>
<dbReference type="SUPFAM" id="SSF103473">
    <property type="entry name" value="MFS general substrate transporter"/>
    <property type="match status" value="1"/>
</dbReference>
<dbReference type="InterPro" id="IPR020846">
    <property type="entry name" value="MFS_dom"/>
</dbReference>
<feature type="transmembrane region" description="Helical" evidence="7">
    <location>
        <begin position="102"/>
        <end position="124"/>
    </location>
</feature>
<dbReference type="InterPro" id="IPR011701">
    <property type="entry name" value="MFS"/>
</dbReference>
<keyword evidence="4 7" id="KW-0812">Transmembrane</keyword>
<reference evidence="9 10" key="1">
    <citation type="submission" date="2020-07" db="EMBL/GenBank/DDBJ databases">
        <title>Halosimplex pelagicum sp. nov. and Halosimplex rubrum sp. nov., isolated from salted brown alga Laminaria, and emended description of the genus Halosimplex.</title>
        <authorList>
            <person name="Cui H."/>
        </authorList>
    </citation>
    <scope>NUCLEOTIDE SEQUENCE [LARGE SCALE GENOMIC DNA]</scope>
    <source>
        <strain evidence="9 10">R27</strain>
    </source>
</reference>
<evidence type="ECO:0000256" key="3">
    <source>
        <dbReference type="ARBA" id="ARBA00022475"/>
    </source>
</evidence>
<dbReference type="EMBL" id="CP058910">
    <property type="protein sequence ID" value="QLH77492.1"/>
    <property type="molecule type" value="Genomic_DNA"/>
</dbReference>
<proteinExistence type="predicted"/>
<keyword evidence="2" id="KW-0813">Transport</keyword>
<dbReference type="Proteomes" id="UP000509667">
    <property type="component" value="Chromosome"/>
</dbReference>
<evidence type="ECO:0000256" key="2">
    <source>
        <dbReference type="ARBA" id="ARBA00022448"/>
    </source>
</evidence>
<dbReference type="GeneID" id="56078071"/>
<dbReference type="InterPro" id="IPR050171">
    <property type="entry name" value="MFS_Transporters"/>
</dbReference>
<dbReference type="PROSITE" id="PS00216">
    <property type="entry name" value="SUGAR_TRANSPORT_1"/>
    <property type="match status" value="1"/>
</dbReference>
<feature type="transmembrane region" description="Helical" evidence="7">
    <location>
        <begin position="77"/>
        <end position="96"/>
    </location>
</feature>
<sequence>MTPLVRRPSAAFAALSSTSVVRAYGYALTATYLSFYAAAFDASGLWIGAFTTAFAVAQTVTTAALGAWADGDRVRRLLVGAVLASAATYVGFVFVVDELTLVAARVAQGVTVSVLFVLGTAAVSGRASADDRGRQVGLFNQVGALAGGLGTASAGVIYQTGGFAPGYLLLAAVSLVSVWALARTDLGVDDFEAAGGVSAYRRLVGRPAVHGIAAFRVGFAFAKTAVRVYLPIYAYLAVSLSPAAVGVVLTAPRVARTVCQGYAGALADRVGRRPLLGAAAVGYVAAAAAVPLAGSLESLTACAFLFGLSDACRVPASVALFTEAETASRAVTSLSLRSLLWKPGSIVAPVLAGALHDAASVHAVFYATAAVVVGTVAVAASFDGGRPTFEPTPGAD</sequence>
<gene>
    <name evidence="9" type="ORF">HZS55_09370</name>
</gene>
<feature type="transmembrane region" description="Helical" evidence="7">
    <location>
        <begin position="203"/>
        <end position="226"/>
    </location>
</feature>
<dbReference type="Pfam" id="PF07690">
    <property type="entry name" value="MFS_1"/>
    <property type="match status" value="1"/>
</dbReference>
<evidence type="ECO:0000256" key="1">
    <source>
        <dbReference type="ARBA" id="ARBA00004651"/>
    </source>
</evidence>
<dbReference type="OrthoDB" id="214271at2157"/>
<dbReference type="InterPro" id="IPR005829">
    <property type="entry name" value="Sugar_transporter_CS"/>
</dbReference>
<evidence type="ECO:0000313" key="10">
    <source>
        <dbReference type="Proteomes" id="UP000509667"/>
    </source>
</evidence>
<feature type="transmembrane region" description="Helical" evidence="7">
    <location>
        <begin position="363"/>
        <end position="382"/>
    </location>
</feature>
<feature type="transmembrane region" description="Helical" evidence="7">
    <location>
        <begin position="164"/>
        <end position="182"/>
    </location>
</feature>
<keyword evidence="5 7" id="KW-1133">Transmembrane helix</keyword>
<evidence type="ECO:0000256" key="7">
    <source>
        <dbReference type="SAM" id="Phobius"/>
    </source>
</evidence>
<protein>
    <submittedName>
        <fullName evidence="9">MFS transporter</fullName>
    </submittedName>
</protein>
<dbReference type="KEGG" id="hrr:HZS55_09370"/>
<feature type="transmembrane region" description="Helical" evidence="7">
    <location>
        <begin position="33"/>
        <end position="56"/>
    </location>
</feature>